<evidence type="ECO:0000313" key="2">
    <source>
        <dbReference type="Proteomes" id="UP001465976"/>
    </source>
</evidence>
<dbReference type="Proteomes" id="UP001465976">
    <property type="component" value="Unassembled WGS sequence"/>
</dbReference>
<protein>
    <submittedName>
        <fullName evidence="1">Uncharacterized protein</fullName>
    </submittedName>
</protein>
<dbReference type="EMBL" id="JBAHYK010000578">
    <property type="protein sequence ID" value="KAL0572828.1"/>
    <property type="molecule type" value="Genomic_DNA"/>
</dbReference>
<sequence length="115" mass="12747">MFASSLASGSPLGGLSLAWFQSETLDEAALLAIVLQLHVEVLELMDGAARCVDRPGSIHRVRITRFDDVVRLERVERSACGCKDVYFALNSASSLRAILAFERWRAARIALTRRQ</sequence>
<comment type="caution">
    <text evidence="1">The sequence shown here is derived from an EMBL/GenBank/DDBJ whole genome shotgun (WGS) entry which is preliminary data.</text>
</comment>
<evidence type="ECO:0000313" key="1">
    <source>
        <dbReference type="EMBL" id="KAL0572828.1"/>
    </source>
</evidence>
<reference evidence="1 2" key="1">
    <citation type="submission" date="2024-02" db="EMBL/GenBank/DDBJ databases">
        <title>A draft genome for the cacao thread blight pathogen Marasmius crinis-equi.</title>
        <authorList>
            <person name="Cohen S.P."/>
            <person name="Baruah I.K."/>
            <person name="Amoako-Attah I."/>
            <person name="Bukari Y."/>
            <person name="Meinhardt L.W."/>
            <person name="Bailey B.A."/>
        </authorList>
    </citation>
    <scope>NUCLEOTIDE SEQUENCE [LARGE SCALE GENOMIC DNA]</scope>
    <source>
        <strain evidence="1 2">GH-76</strain>
    </source>
</reference>
<name>A0ABR3FCL3_9AGAR</name>
<keyword evidence="2" id="KW-1185">Reference proteome</keyword>
<gene>
    <name evidence="1" type="ORF">V5O48_009139</name>
</gene>
<proteinExistence type="predicted"/>
<organism evidence="1 2">
    <name type="scientific">Marasmius crinis-equi</name>
    <dbReference type="NCBI Taxonomy" id="585013"/>
    <lineage>
        <taxon>Eukaryota</taxon>
        <taxon>Fungi</taxon>
        <taxon>Dikarya</taxon>
        <taxon>Basidiomycota</taxon>
        <taxon>Agaricomycotina</taxon>
        <taxon>Agaricomycetes</taxon>
        <taxon>Agaricomycetidae</taxon>
        <taxon>Agaricales</taxon>
        <taxon>Marasmiineae</taxon>
        <taxon>Marasmiaceae</taxon>
        <taxon>Marasmius</taxon>
    </lineage>
</organism>
<accession>A0ABR3FCL3</accession>